<evidence type="ECO:0000313" key="2">
    <source>
        <dbReference type="EMBL" id="KAE9383312.1"/>
    </source>
</evidence>
<dbReference type="OrthoDB" id="3055021at2759"/>
<evidence type="ECO:0000256" key="1">
    <source>
        <dbReference type="SAM" id="MobiDB-lite"/>
    </source>
</evidence>
<gene>
    <name evidence="2" type="ORF">BT96DRAFT_1009368</name>
</gene>
<dbReference type="EMBL" id="ML770563">
    <property type="protein sequence ID" value="KAE9383312.1"/>
    <property type="molecule type" value="Genomic_DNA"/>
</dbReference>
<reference evidence="2" key="1">
    <citation type="journal article" date="2019" name="Environ. Microbiol.">
        <title>Fungal ecological strategies reflected in gene transcription - a case study of two litter decomposers.</title>
        <authorList>
            <person name="Barbi F."/>
            <person name="Kohler A."/>
            <person name="Barry K."/>
            <person name="Baskaran P."/>
            <person name="Daum C."/>
            <person name="Fauchery L."/>
            <person name="Ihrmark K."/>
            <person name="Kuo A."/>
            <person name="LaButti K."/>
            <person name="Lipzen A."/>
            <person name="Morin E."/>
            <person name="Grigoriev I.V."/>
            <person name="Henrissat B."/>
            <person name="Lindahl B."/>
            <person name="Martin F."/>
        </authorList>
    </citation>
    <scope>NUCLEOTIDE SEQUENCE</scope>
    <source>
        <strain evidence="2">JB14</strain>
    </source>
</reference>
<proteinExistence type="predicted"/>
<evidence type="ECO:0000313" key="3">
    <source>
        <dbReference type="Proteomes" id="UP000799118"/>
    </source>
</evidence>
<dbReference type="Proteomes" id="UP000799118">
    <property type="component" value="Unassembled WGS sequence"/>
</dbReference>
<sequence length="237" mass="26455">MNDTMRRLTFEDWKENRREPQADEGVSRDVPLQIPVPAVMMKRLWLNYDLVVPAHPAPHATSQAMDISRPSTPPRNSIIISRPSTPSPVAFTSTPAVHTLEEILNNPDLITHRRSPEELLRSCDGLCGEIIPGEGIFVTSPNMSFVPIPLTFTRVSIRRLHNFGKDDPLFWPQPFDSAFGHLAVIPCPTLTNPDLSPTWPLLKQSSILDGNPFGIHKRANSTAFGQPLQGCVHRVSY</sequence>
<accession>A0A6A4GCQ3</accession>
<organism evidence="2 3">
    <name type="scientific">Gymnopus androsaceus JB14</name>
    <dbReference type="NCBI Taxonomy" id="1447944"/>
    <lineage>
        <taxon>Eukaryota</taxon>
        <taxon>Fungi</taxon>
        <taxon>Dikarya</taxon>
        <taxon>Basidiomycota</taxon>
        <taxon>Agaricomycotina</taxon>
        <taxon>Agaricomycetes</taxon>
        <taxon>Agaricomycetidae</taxon>
        <taxon>Agaricales</taxon>
        <taxon>Marasmiineae</taxon>
        <taxon>Omphalotaceae</taxon>
        <taxon>Gymnopus</taxon>
    </lineage>
</organism>
<dbReference type="AlphaFoldDB" id="A0A6A4GCQ3"/>
<name>A0A6A4GCQ3_9AGAR</name>
<keyword evidence="3" id="KW-1185">Reference proteome</keyword>
<protein>
    <submittedName>
        <fullName evidence="2">Uncharacterized protein</fullName>
    </submittedName>
</protein>
<feature type="region of interest" description="Disordered" evidence="1">
    <location>
        <begin position="1"/>
        <end position="27"/>
    </location>
</feature>